<feature type="region of interest" description="Disordered" evidence="1">
    <location>
        <begin position="186"/>
        <end position="218"/>
    </location>
</feature>
<sequence length="374" mass="39075">MAHGAGGQAPEKAFGKILDSLTPEKAQAAGMDPQAVNTLARQAQNKAMTQAGDTEAKKLREACEGFESVFITQLLKEMRKTVPKDGLLHSSYEDQYVSMFDEEFSKSMAKKGGLGLADFMESQLAARSGKQQSRTEGMAGLRSTAFATTPTGPQARTTDPRGQGALNPLRTQGLRQGQEVVQAAPNAAPNAGSRPGSSRPLPGPPLSGTPSQHLGLPGAQYLPAQDAALASGAMVQPVEGELTSNFGWRRDPFTGQRAWHGGIDIAAPEGTPVVAAREGTVVFSGRKGGYGNLVVLEHAGGMRTFYGHNRSNAVAEGQAVKAGQLLAEVGQTGRATGPHLHFEVRVGEEAVDPAKAGGPMLAAAPDPRLAVPRL</sequence>
<accession>A0A6V8LNY5</accession>
<dbReference type="PANTHER" id="PTHR21666:SF290">
    <property type="entry name" value="PEPTIDASE M23 DOMAIN PROTEIN"/>
    <property type="match status" value="1"/>
</dbReference>
<evidence type="ECO:0000313" key="5">
    <source>
        <dbReference type="Proteomes" id="UP000494245"/>
    </source>
</evidence>
<proteinExistence type="predicted"/>
<dbReference type="PANTHER" id="PTHR21666">
    <property type="entry name" value="PEPTIDASE-RELATED"/>
    <property type="match status" value="1"/>
</dbReference>
<keyword evidence="5" id="KW-1185">Reference proteome</keyword>
<reference evidence="4 5" key="1">
    <citation type="submission" date="2020-04" db="EMBL/GenBank/DDBJ databases">
        <authorList>
            <consortium name="Desulfovibrio sp. FSS-1 genome sequencing consortium"/>
            <person name="Shimoshige H."/>
            <person name="Kobayashi H."/>
            <person name="Maekawa T."/>
        </authorList>
    </citation>
    <scope>NUCLEOTIDE SEQUENCE [LARGE SCALE GENOMIC DNA]</scope>
    <source>
        <strain evidence="4 5">SIID29052-01</strain>
    </source>
</reference>
<feature type="region of interest" description="Disordered" evidence="1">
    <location>
        <begin position="145"/>
        <end position="168"/>
    </location>
</feature>
<dbReference type="AlphaFoldDB" id="A0A6V8LNY5"/>
<evidence type="ECO:0000259" key="2">
    <source>
        <dbReference type="Pfam" id="PF01551"/>
    </source>
</evidence>
<feature type="compositionally biased region" description="Low complexity" evidence="1">
    <location>
        <begin position="186"/>
        <end position="200"/>
    </location>
</feature>
<protein>
    <submittedName>
        <fullName evidence="4">Murein DD-endopeptidase MepM</fullName>
        <ecNumber evidence="4">3.4.24.-</ecNumber>
    </submittedName>
</protein>
<evidence type="ECO:0000256" key="1">
    <source>
        <dbReference type="SAM" id="MobiDB-lite"/>
    </source>
</evidence>
<dbReference type="Pfam" id="PF10135">
    <property type="entry name" value="Rod-binding"/>
    <property type="match status" value="1"/>
</dbReference>
<gene>
    <name evidence="4" type="primary">mepM_2</name>
    <name evidence="4" type="ORF">NNJEOMEG_00526</name>
</gene>
<feature type="domain" description="Flagellar protein FlgJ N-terminal" evidence="3">
    <location>
        <begin position="76"/>
        <end position="123"/>
    </location>
</feature>
<dbReference type="GO" id="GO:0004222">
    <property type="term" value="F:metalloendopeptidase activity"/>
    <property type="evidence" value="ECO:0007669"/>
    <property type="project" value="TreeGrafter"/>
</dbReference>
<organism evidence="4 5">
    <name type="scientific">Fundidesulfovibrio magnetotacticus</name>
    <dbReference type="NCBI Taxonomy" id="2730080"/>
    <lineage>
        <taxon>Bacteria</taxon>
        <taxon>Pseudomonadati</taxon>
        <taxon>Thermodesulfobacteriota</taxon>
        <taxon>Desulfovibrionia</taxon>
        <taxon>Desulfovibrionales</taxon>
        <taxon>Desulfovibrionaceae</taxon>
        <taxon>Fundidesulfovibrio</taxon>
    </lineage>
</organism>
<dbReference type="InterPro" id="IPR011055">
    <property type="entry name" value="Dup_hybrid_motif"/>
</dbReference>
<dbReference type="Proteomes" id="UP000494245">
    <property type="component" value="Unassembled WGS sequence"/>
</dbReference>
<feature type="domain" description="M23ase beta-sheet core" evidence="2">
    <location>
        <begin position="260"/>
        <end position="353"/>
    </location>
</feature>
<dbReference type="InterPro" id="IPR019301">
    <property type="entry name" value="Flagellar_prot_FlgJ_N"/>
</dbReference>
<keyword evidence="4" id="KW-0378">Hydrolase</keyword>
<dbReference type="CDD" id="cd12797">
    <property type="entry name" value="M23_peptidase"/>
    <property type="match status" value="1"/>
</dbReference>
<dbReference type="EC" id="3.4.24.-" evidence="4"/>
<comment type="caution">
    <text evidence="4">The sequence shown here is derived from an EMBL/GenBank/DDBJ whole genome shotgun (WGS) entry which is preliminary data.</text>
</comment>
<dbReference type="InterPro" id="IPR016047">
    <property type="entry name" value="M23ase_b-sheet_dom"/>
</dbReference>
<feature type="compositionally biased region" description="Polar residues" evidence="1">
    <location>
        <begin position="145"/>
        <end position="157"/>
    </location>
</feature>
<dbReference type="InterPro" id="IPR050570">
    <property type="entry name" value="Cell_wall_metabolism_enzyme"/>
</dbReference>
<dbReference type="EMBL" id="BLTE01000001">
    <property type="protein sequence ID" value="GFK92700.1"/>
    <property type="molecule type" value="Genomic_DNA"/>
</dbReference>
<evidence type="ECO:0000313" key="4">
    <source>
        <dbReference type="EMBL" id="GFK92700.1"/>
    </source>
</evidence>
<dbReference type="Pfam" id="PF01551">
    <property type="entry name" value="Peptidase_M23"/>
    <property type="match status" value="1"/>
</dbReference>
<name>A0A6V8LNY5_9BACT</name>
<dbReference type="SUPFAM" id="SSF51261">
    <property type="entry name" value="Duplicated hybrid motif"/>
    <property type="match status" value="1"/>
</dbReference>
<dbReference type="Gene3D" id="2.70.70.10">
    <property type="entry name" value="Glucose Permease (Domain IIA)"/>
    <property type="match status" value="1"/>
</dbReference>
<evidence type="ECO:0000259" key="3">
    <source>
        <dbReference type="Pfam" id="PF10135"/>
    </source>
</evidence>
<reference evidence="4 5" key="2">
    <citation type="submission" date="2020-05" db="EMBL/GenBank/DDBJ databases">
        <title>Draft genome sequence of Desulfovibrio sp. strainFSS-1.</title>
        <authorList>
            <person name="Shimoshige H."/>
            <person name="Kobayashi H."/>
            <person name="Maekawa T."/>
        </authorList>
    </citation>
    <scope>NUCLEOTIDE SEQUENCE [LARGE SCALE GENOMIC DNA]</scope>
    <source>
        <strain evidence="4 5">SIID29052-01</strain>
    </source>
</reference>